<feature type="region of interest" description="Disordered" evidence="1">
    <location>
        <begin position="26"/>
        <end position="68"/>
    </location>
</feature>
<keyword evidence="3" id="KW-1185">Reference proteome</keyword>
<accession>A0A426Q5V6</accession>
<proteinExistence type="predicted"/>
<evidence type="ECO:0000256" key="1">
    <source>
        <dbReference type="SAM" id="MobiDB-lite"/>
    </source>
</evidence>
<evidence type="ECO:0000313" key="2">
    <source>
        <dbReference type="EMBL" id="RRQ04821.1"/>
    </source>
</evidence>
<sequence>MSRPFSVAVLGAGPAGAAVARRARERGWTVHLHDPRLPRQVDASPQSPQPPQSPVSAESPGGTLPRWPATYGVLVDECPAWLDEDPVWPDERPDHLDVRPVQSDERPTRLDERPTRPGRGQDAAPPTASAPAHPRVRTPDGSIRLPHRYAMVDAASLRARLAPGPGAVLHRDAPTGTAATPAALGVDAVIDCTGAPDVTGGVRQVAVGVHVSAAEARELGHDGPVFMDWNPGPGVTGGDVPSFLYVQPLDGGRTVLFEETVLATRASARELVPVLRRRVRARLALESTGPEPAARRWEVVDIPMGTRRRPWYRPRDGIWALGAAGGMVHPATGYSLAAGFAAVDTVLDAVPRGRLPRRLRLSAALAWWLRRLGGELLTRADGDVTADFFAAFFRLPARRQWAYLTGHDGVAVAGAMWALRRATGLGHPFLRPVWRRPWSVVGALLRDGVDPGAPAGSGRGAPGSGRRVRRTVRGSDGGAPSGGR</sequence>
<dbReference type="Gene3D" id="3.40.50.720">
    <property type="entry name" value="NAD(P)-binding Rossmann-like Domain"/>
    <property type="match status" value="1"/>
</dbReference>
<comment type="caution">
    <text evidence="2">The sequence shown here is derived from an EMBL/GenBank/DDBJ whole genome shotgun (WGS) entry which is preliminary data.</text>
</comment>
<dbReference type="Pfam" id="PF05834">
    <property type="entry name" value="Lycopene_cycl"/>
    <property type="match status" value="1"/>
</dbReference>
<feature type="region of interest" description="Disordered" evidence="1">
    <location>
        <begin position="85"/>
        <end position="142"/>
    </location>
</feature>
<dbReference type="SUPFAM" id="SSF51735">
    <property type="entry name" value="NAD(P)-binding Rossmann-fold domains"/>
    <property type="match status" value="1"/>
</dbReference>
<feature type="compositionally biased region" description="Low complexity" evidence="1">
    <location>
        <begin position="123"/>
        <end position="133"/>
    </location>
</feature>
<dbReference type="PANTHER" id="PTHR39757:SF5">
    <property type="entry name" value="OS02G0190600 PROTEIN"/>
    <property type="match status" value="1"/>
</dbReference>
<feature type="compositionally biased region" description="Gly residues" evidence="1">
    <location>
        <begin position="475"/>
        <end position="484"/>
    </location>
</feature>
<evidence type="ECO:0000313" key="3">
    <source>
        <dbReference type="Proteomes" id="UP000278422"/>
    </source>
</evidence>
<gene>
    <name evidence="2" type="ORF">CXF42_03325</name>
</gene>
<protein>
    <recommendedName>
        <fullName evidence="4">Lycopene cyclase</fullName>
    </recommendedName>
</protein>
<feature type="compositionally biased region" description="Basic and acidic residues" evidence="1">
    <location>
        <begin position="89"/>
        <end position="115"/>
    </location>
</feature>
<dbReference type="EMBL" id="PQNQ01000006">
    <property type="protein sequence ID" value="RRQ04821.1"/>
    <property type="molecule type" value="Genomic_DNA"/>
</dbReference>
<name>A0A426Q5V6_9CORY</name>
<feature type="compositionally biased region" description="Basic and acidic residues" evidence="1">
    <location>
        <begin position="26"/>
        <end position="39"/>
    </location>
</feature>
<feature type="region of interest" description="Disordered" evidence="1">
    <location>
        <begin position="451"/>
        <end position="484"/>
    </location>
</feature>
<dbReference type="Proteomes" id="UP000278422">
    <property type="component" value="Unassembled WGS sequence"/>
</dbReference>
<dbReference type="InterPro" id="IPR036188">
    <property type="entry name" value="FAD/NAD-bd_sf"/>
</dbReference>
<evidence type="ECO:0008006" key="4">
    <source>
        <dbReference type="Google" id="ProtNLM"/>
    </source>
</evidence>
<dbReference type="PANTHER" id="PTHR39757">
    <property type="match status" value="1"/>
</dbReference>
<organism evidence="2 3">
    <name type="scientific">Corynebacterium bovis</name>
    <dbReference type="NCBI Taxonomy" id="36808"/>
    <lineage>
        <taxon>Bacteria</taxon>
        <taxon>Bacillati</taxon>
        <taxon>Actinomycetota</taxon>
        <taxon>Actinomycetes</taxon>
        <taxon>Mycobacteriales</taxon>
        <taxon>Corynebacteriaceae</taxon>
        <taxon>Corynebacterium</taxon>
    </lineage>
</organism>
<dbReference type="SUPFAM" id="SSF51905">
    <property type="entry name" value="FAD/NAD(P)-binding domain"/>
    <property type="match status" value="1"/>
</dbReference>
<reference evidence="2 3" key="1">
    <citation type="submission" date="2018-01" db="EMBL/GenBank/DDBJ databases">
        <title>Twenty Corynebacterium bovis Genomes.</title>
        <authorList>
            <person name="Gulvik C.A."/>
        </authorList>
    </citation>
    <scope>NUCLEOTIDE SEQUENCE [LARGE SCALE GENOMIC DNA]</scope>
    <source>
        <strain evidence="2 3">16-2004</strain>
    </source>
</reference>
<dbReference type="AlphaFoldDB" id="A0A426Q5V6"/>
<dbReference type="InterPro" id="IPR036291">
    <property type="entry name" value="NAD(P)-bd_dom_sf"/>
</dbReference>